<proteinExistence type="predicted"/>
<evidence type="ECO:0008006" key="2">
    <source>
        <dbReference type="Google" id="ProtNLM"/>
    </source>
</evidence>
<protein>
    <recommendedName>
        <fullName evidence="2">Right handed beta helix domain-containing protein</fullName>
    </recommendedName>
</protein>
<dbReference type="AlphaFoldDB" id="X1DHQ6"/>
<dbReference type="InterPro" id="IPR012334">
    <property type="entry name" value="Pectin_lyas_fold"/>
</dbReference>
<accession>X1DHQ6</accession>
<reference evidence="1" key="1">
    <citation type="journal article" date="2014" name="Front. Microbiol.">
        <title>High frequency of phylogenetically diverse reductive dehalogenase-homologous genes in deep subseafloor sedimentary metagenomes.</title>
        <authorList>
            <person name="Kawai M."/>
            <person name="Futagami T."/>
            <person name="Toyoda A."/>
            <person name="Takaki Y."/>
            <person name="Nishi S."/>
            <person name="Hori S."/>
            <person name="Arai W."/>
            <person name="Tsubouchi T."/>
            <person name="Morono Y."/>
            <person name="Uchiyama I."/>
            <person name="Ito T."/>
            <person name="Fujiyama A."/>
            <person name="Inagaki F."/>
            <person name="Takami H."/>
        </authorList>
    </citation>
    <scope>NUCLEOTIDE SEQUENCE</scope>
    <source>
        <strain evidence="1">Expedition CK06-06</strain>
    </source>
</reference>
<organism evidence="1">
    <name type="scientific">marine sediment metagenome</name>
    <dbReference type="NCBI Taxonomy" id="412755"/>
    <lineage>
        <taxon>unclassified sequences</taxon>
        <taxon>metagenomes</taxon>
        <taxon>ecological metagenomes</taxon>
    </lineage>
</organism>
<dbReference type="Gene3D" id="2.160.20.10">
    <property type="entry name" value="Single-stranded right-handed beta-helix, Pectin lyase-like"/>
    <property type="match status" value="1"/>
</dbReference>
<dbReference type="SUPFAM" id="SSF51126">
    <property type="entry name" value="Pectin lyase-like"/>
    <property type="match status" value="1"/>
</dbReference>
<dbReference type="InterPro" id="IPR011050">
    <property type="entry name" value="Pectin_lyase_fold/virulence"/>
</dbReference>
<dbReference type="EMBL" id="BARU01002999">
    <property type="protein sequence ID" value="GAH19722.1"/>
    <property type="molecule type" value="Genomic_DNA"/>
</dbReference>
<feature type="non-terminal residue" evidence="1">
    <location>
        <position position="1"/>
    </location>
</feature>
<evidence type="ECO:0000313" key="1">
    <source>
        <dbReference type="EMBL" id="GAH19722.1"/>
    </source>
</evidence>
<name>X1DHQ6_9ZZZZ</name>
<sequence>NNATWVIRAYNTIWVRPGVYPEFDLSFPLFCHLIGLGVRGSDTMVEIHPVAGSGPIFTGNSQGTHLANLWLEIEDNDESIIEATNLNTCLIEDCVFSSAGGATGVVGIRTTAAGGGGRSPEIRRCSFETRDANLGHGMYFEGGFLQNARIHDNDIFADAGIYIGVGSSSQTVIQHNRVMAEVGIGIQDTMGLSYIIDNDIYAPADAINHAGGIAHLIRNRIQEGAGAAAWEG</sequence>
<comment type="caution">
    <text evidence="1">The sequence shown here is derived from an EMBL/GenBank/DDBJ whole genome shotgun (WGS) entry which is preliminary data.</text>
</comment>
<gene>
    <name evidence="1" type="ORF">S03H2_06733</name>
</gene>